<proteinExistence type="predicted"/>
<dbReference type="Proteomes" id="UP000176998">
    <property type="component" value="Unassembled WGS sequence"/>
</dbReference>
<comment type="caution">
    <text evidence="1">The sequence shown here is derived from an EMBL/GenBank/DDBJ whole genome shotgun (WGS) entry which is preliminary data.</text>
</comment>
<dbReference type="EMBL" id="MJBS01000025">
    <property type="protein sequence ID" value="OHF00758.1"/>
    <property type="molecule type" value="Genomic_DNA"/>
</dbReference>
<evidence type="ECO:0000313" key="2">
    <source>
        <dbReference type="Proteomes" id="UP000176998"/>
    </source>
</evidence>
<dbReference type="AlphaFoldDB" id="A0A1G4BHI0"/>
<keyword evidence="2" id="KW-1185">Reference proteome</keyword>
<protein>
    <submittedName>
        <fullName evidence="1">Uncharacterized protein</fullName>
    </submittedName>
</protein>
<organism evidence="1 2">
    <name type="scientific">Colletotrichum orchidophilum</name>
    <dbReference type="NCBI Taxonomy" id="1209926"/>
    <lineage>
        <taxon>Eukaryota</taxon>
        <taxon>Fungi</taxon>
        <taxon>Dikarya</taxon>
        <taxon>Ascomycota</taxon>
        <taxon>Pezizomycotina</taxon>
        <taxon>Sordariomycetes</taxon>
        <taxon>Hypocreomycetidae</taxon>
        <taxon>Glomerellales</taxon>
        <taxon>Glomerellaceae</taxon>
        <taxon>Colletotrichum</taxon>
    </lineage>
</organism>
<accession>A0A1G4BHI0</accession>
<dbReference type="RefSeq" id="XP_022477900.1">
    <property type="nucleotide sequence ID" value="XM_022615723.1"/>
</dbReference>
<dbReference type="OrthoDB" id="10479182at2759"/>
<dbReference type="GeneID" id="34557233"/>
<name>A0A1G4BHI0_9PEZI</name>
<sequence>MVLTQATARHAGTAPPLLDLFLSIFPPNLLPQTAPYGKQRRTPATPNSPPLLVVPLLGLLPRGSSMGRCNRQKVGVNGSGFDDVFFRRSKIQSVCSHRWLTDQLQLTTSTGR</sequence>
<reference evidence="1 2" key="1">
    <citation type="submission" date="2016-09" db="EMBL/GenBank/DDBJ databases">
        <authorList>
            <person name="Capua I."/>
            <person name="De Benedictis P."/>
            <person name="Joannis T."/>
            <person name="Lombin L.H."/>
            <person name="Cattoli G."/>
        </authorList>
    </citation>
    <scope>NUCLEOTIDE SEQUENCE [LARGE SCALE GENOMIC DNA]</scope>
    <source>
        <strain evidence="1 2">IMI 309357</strain>
    </source>
</reference>
<gene>
    <name evidence="1" type="ORF">CORC01_04075</name>
</gene>
<evidence type="ECO:0000313" key="1">
    <source>
        <dbReference type="EMBL" id="OHF00758.1"/>
    </source>
</evidence>